<protein>
    <submittedName>
        <fullName evidence="1">Uncharacterized protein</fullName>
    </submittedName>
</protein>
<accession>A0A8J7IB11</accession>
<reference evidence="1 2" key="1">
    <citation type="journal article" date="2021" name="Int. J. Syst. Evol. Microbiol.">
        <title>Amazonocrinis nigriterrae gen. nov., sp. nov., Atlanticothrix silvestris gen. nov., sp. nov. and Dendronalium phyllosphericum gen. nov., sp. nov., nostocacean cyanobacteria from Brazilian environments.</title>
        <authorList>
            <person name="Alvarenga D.O."/>
            <person name="Andreote A.P.D."/>
            <person name="Branco L.H.Z."/>
            <person name="Delbaje E."/>
            <person name="Cruz R.B."/>
            <person name="Varani A.M."/>
            <person name="Fiore M.F."/>
        </authorList>
    </citation>
    <scope>NUCLEOTIDE SEQUENCE [LARGE SCALE GENOMIC DNA]</scope>
    <source>
        <strain evidence="1 2">CENA369</strain>
    </source>
</reference>
<dbReference type="RefSeq" id="WP_214435629.1">
    <property type="nucleotide sequence ID" value="NZ_CAWPUQ010000172.1"/>
</dbReference>
<proteinExistence type="predicted"/>
<gene>
    <name evidence="1" type="ORF">I8752_28770</name>
</gene>
<evidence type="ECO:0000313" key="2">
    <source>
        <dbReference type="Proteomes" id="UP000662314"/>
    </source>
</evidence>
<evidence type="ECO:0000313" key="1">
    <source>
        <dbReference type="EMBL" id="MBH8576908.1"/>
    </source>
</evidence>
<sequence>MTKILFDESHNELLRSQVNDNDDVDTYSELHKILTEELKYEVLPPVTSETATLTKQIFDGEEQADILVLAAPIQDFTTDEVEAITYFVRSGKSLLIANNYFSLHPREHLRSINELLEPFGLHAQQLVSYPHEKVSSFLPHYLSSGVHRLAIKDPSYFKLLNDVPQIIATLPETGKSFLTAVDNKPGRVVAVGDFSLFGDSCIQEDDNKLLAIKIFRWLGYDNFIDFGKSYINPKIIYGNKEVFSVNLINSYSQKRLEGIRCLLESDSVALIENPSQEVRPLVVDEDCHIKWIVEPRELGFQSLKLKVDFPQDLNHLFLVLDPVVQFNCVPDAEFSLVFRDSQGKELQIVETGVPFNVQAVARWNPNARQVPLKLALDCHLAPITIEQTEADRWRLTALDAGTWTIKLTIKETNQEVKQPLIVKSSPQFQIAKIERDIVSSLAAKVHHQISQILPEFDVDAIKQIPFILLTPEDFVRKIYLQDIQERLLEALHAAKSETQEFTPLVDELLLYIAPVYSPQHGCCIPYDPKLAAYLIEKYPLREKNLAYNFLCVEGHDLYGQTWLEGNIAALLLHEKYGHGFFYTQTKLGRQLSILYRHGLLRKIDADHLRDPYLRSRHQEYGQVIEMLNHSALLLNEGFATWIELIGLQRLSGIFEQTVHRRKEFLFEDTQLQILVSRSKYFEHFNPGPGSKYQLGYERLKGIQSFFSYLDQNFGIQCAVQAMTKAADVNFGISEQDGQIQFQLKANQIWELLMDDRKDYEAGADRRIRRIWRLLKDYSEQCQKHLVSFQDRRAYLHPDSSVVNNLIKEKLGW</sequence>
<organism evidence="1 2">
    <name type="scientific">Dendronalium phyllosphericum CENA369</name>
    <dbReference type="NCBI Taxonomy" id="1725256"/>
    <lineage>
        <taxon>Bacteria</taxon>
        <taxon>Bacillati</taxon>
        <taxon>Cyanobacteriota</taxon>
        <taxon>Cyanophyceae</taxon>
        <taxon>Nostocales</taxon>
        <taxon>Nostocaceae</taxon>
        <taxon>Dendronalium</taxon>
        <taxon>Dendronalium phyllosphericum</taxon>
    </lineage>
</organism>
<name>A0A8J7IB11_9NOST</name>
<dbReference type="EMBL" id="JAECZA010000243">
    <property type="protein sequence ID" value="MBH8576908.1"/>
    <property type="molecule type" value="Genomic_DNA"/>
</dbReference>
<dbReference type="Proteomes" id="UP000662314">
    <property type="component" value="Unassembled WGS sequence"/>
</dbReference>
<comment type="caution">
    <text evidence="1">The sequence shown here is derived from an EMBL/GenBank/DDBJ whole genome shotgun (WGS) entry which is preliminary data.</text>
</comment>
<dbReference type="AlphaFoldDB" id="A0A8J7IB11"/>
<keyword evidence="2" id="KW-1185">Reference proteome</keyword>